<accession>A0A7S0MYF9</accession>
<feature type="compositionally biased region" description="Polar residues" evidence="2">
    <location>
        <begin position="175"/>
        <end position="184"/>
    </location>
</feature>
<feature type="region of interest" description="Disordered" evidence="2">
    <location>
        <begin position="101"/>
        <end position="135"/>
    </location>
</feature>
<feature type="compositionally biased region" description="Polar residues" evidence="2">
    <location>
        <begin position="524"/>
        <end position="545"/>
    </location>
</feature>
<sequence>MSEYSEPPCDSLDSNGGAVRVSKRPLAAAGVAAATAAAARKRRNVRRAGSHPNLLHTASEDGSQKRGRIQRQSSFHSMPSASEDGYYPCKVCGKVCTSAQQLGGHQNSHREEKSKEPGHPRGDNESDASGYSNEDDEEMYCDEVNEGGNNGPPELTVRIPERSRAAFSPLHLDSPTGSQGSKPNTPRGMAATQKPTANKAAALAGRARPTNNQLLYKAHFRWEHYHKKADYRGGPDATEACASVTSAFLQVLRALYFAERNERNILKILSGNTRRTKMVALGSGSHRVPEELRRHSLGDEEGNEYSTNLDRNRYGNDDQYLSTVIRYDLEFLGLCPSLVEVEIIDAKSRDDTLLISQTGCICGKEGLGLPHSKPQAASQRVAVRMPTCGRNPLPPSPSSLRSFKRSAAPAACAMGGIGMLLDIMSGAGGGSGDEKPHAGAGGESESEADGEMSEAEGSEVEAVGREERRGSRAEAAEGVAETQAQGGAVPPRIKTAAAAAPPAQAEAAAQGRKWWHAAGAKQPRPSNSGSSGENYSAENGGSDTQTSLVAGLQKENQRLREALEARAAQERAAESKARDLSNSVLKLERCKVNLEVLLKEMRGKDGEGHRAVLCMAAELEAARLHMGELERCYAARALEVEHLRAALRDMEELRRAEMGAGCGPLPGMPWGPVEVVALQAQVVHLTQCLERSEAARKQAELDLIALRGPPGAPGAGPHPAGPALNPMHELAMLRINSGAHLAGGLLPGSPRDGCSPRPPSAGHALLAAACASPKLHTPGLGHSERSAFVSSPRRTSSPNLDFGKAAQEIQQMAAAAAAAAGASAAADSSFW</sequence>
<name>A0A7S0MYF9_9CHLO</name>
<dbReference type="PROSITE" id="PS50157">
    <property type="entry name" value="ZINC_FINGER_C2H2_2"/>
    <property type="match status" value="1"/>
</dbReference>
<reference evidence="4" key="1">
    <citation type="submission" date="2021-01" db="EMBL/GenBank/DDBJ databases">
        <authorList>
            <person name="Corre E."/>
            <person name="Pelletier E."/>
            <person name="Niang G."/>
            <person name="Scheremetjew M."/>
            <person name="Finn R."/>
            <person name="Kale V."/>
            <person name="Holt S."/>
            <person name="Cochrane G."/>
            <person name="Meng A."/>
            <person name="Brown T."/>
            <person name="Cohen L."/>
        </authorList>
    </citation>
    <scope>NUCLEOTIDE SEQUENCE</scope>
    <source>
        <strain evidence="4">CCMP722</strain>
    </source>
</reference>
<feature type="compositionally biased region" description="Basic and acidic residues" evidence="2">
    <location>
        <begin position="108"/>
        <end position="124"/>
    </location>
</feature>
<evidence type="ECO:0000256" key="1">
    <source>
        <dbReference type="PROSITE-ProRule" id="PRU00042"/>
    </source>
</evidence>
<dbReference type="InterPro" id="IPR036236">
    <property type="entry name" value="Znf_C2H2_sf"/>
</dbReference>
<organism evidence="4">
    <name type="scientific">Pyramimonas obovata</name>
    <dbReference type="NCBI Taxonomy" id="1411642"/>
    <lineage>
        <taxon>Eukaryota</taxon>
        <taxon>Viridiplantae</taxon>
        <taxon>Chlorophyta</taxon>
        <taxon>Pyramimonadophyceae</taxon>
        <taxon>Pyramimonadales</taxon>
        <taxon>Pyramimonadaceae</taxon>
        <taxon>Pyramimonas</taxon>
        <taxon>Pyramimonas incertae sedis</taxon>
    </lineage>
</organism>
<dbReference type="GO" id="GO:0008270">
    <property type="term" value="F:zinc ion binding"/>
    <property type="evidence" value="ECO:0007669"/>
    <property type="project" value="UniProtKB-KW"/>
</dbReference>
<dbReference type="InterPro" id="IPR013087">
    <property type="entry name" value="Znf_C2H2_type"/>
</dbReference>
<feature type="region of interest" description="Disordered" evidence="2">
    <location>
        <begin position="168"/>
        <end position="208"/>
    </location>
</feature>
<keyword evidence="1" id="KW-0479">Metal-binding</keyword>
<dbReference type="Gene3D" id="3.30.160.60">
    <property type="entry name" value="Classic Zinc Finger"/>
    <property type="match status" value="1"/>
</dbReference>
<protein>
    <recommendedName>
        <fullName evidence="3">C2H2-type domain-containing protein</fullName>
    </recommendedName>
</protein>
<dbReference type="SUPFAM" id="SSF57667">
    <property type="entry name" value="beta-beta-alpha zinc fingers"/>
    <property type="match status" value="1"/>
</dbReference>
<feature type="region of interest" description="Disordered" evidence="2">
    <location>
        <begin position="428"/>
        <end position="545"/>
    </location>
</feature>
<evidence type="ECO:0000313" key="4">
    <source>
        <dbReference type="EMBL" id="CAD8655011.1"/>
    </source>
</evidence>
<evidence type="ECO:0000259" key="3">
    <source>
        <dbReference type="PROSITE" id="PS50157"/>
    </source>
</evidence>
<feature type="compositionally biased region" description="Acidic residues" evidence="2">
    <location>
        <begin position="444"/>
        <end position="459"/>
    </location>
</feature>
<proteinExistence type="predicted"/>
<feature type="domain" description="C2H2-type" evidence="3">
    <location>
        <begin position="87"/>
        <end position="114"/>
    </location>
</feature>
<feature type="compositionally biased region" description="Basic residues" evidence="2">
    <location>
        <begin position="40"/>
        <end position="49"/>
    </location>
</feature>
<gene>
    <name evidence="4" type="ORF">POBO1169_LOCUS3734</name>
</gene>
<feature type="compositionally biased region" description="Low complexity" evidence="2">
    <location>
        <begin position="496"/>
        <end position="510"/>
    </location>
</feature>
<dbReference type="EMBL" id="HBFA01007168">
    <property type="protein sequence ID" value="CAD8655011.1"/>
    <property type="molecule type" value="Transcribed_RNA"/>
</dbReference>
<feature type="compositionally biased region" description="Basic and acidic residues" evidence="2">
    <location>
        <begin position="462"/>
        <end position="475"/>
    </location>
</feature>
<keyword evidence="1" id="KW-0863">Zinc-finger</keyword>
<feature type="compositionally biased region" description="Low complexity" evidence="2">
    <location>
        <begin position="197"/>
        <end position="207"/>
    </location>
</feature>
<feature type="region of interest" description="Disordered" evidence="2">
    <location>
        <begin position="40"/>
        <end position="81"/>
    </location>
</feature>
<feature type="compositionally biased region" description="Polar residues" evidence="2">
    <location>
        <begin position="70"/>
        <end position="80"/>
    </location>
</feature>
<keyword evidence="1" id="KW-0862">Zinc</keyword>
<evidence type="ECO:0000256" key="2">
    <source>
        <dbReference type="SAM" id="MobiDB-lite"/>
    </source>
</evidence>
<dbReference type="AlphaFoldDB" id="A0A7S0MYF9"/>
<dbReference type="PROSITE" id="PS00028">
    <property type="entry name" value="ZINC_FINGER_C2H2_1"/>
    <property type="match status" value="1"/>
</dbReference>